<dbReference type="EMBL" id="VYYT01000046">
    <property type="protein sequence ID" value="KAK2774405.1"/>
    <property type="molecule type" value="Genomic_DNA"/>
</dbReference>
<feature type="region of interest" description="Disordered" evidence="1">
    <location>
        <begin position="106"/>
        <end position="135"/>
    </location>
</feature>
<sequence length="135" mass="14621">MFGTQAEEACETVEALPRLAFCWREGCERDFRALPAETSSWARNACHPSTDLQGWLALARRARVLPRLRSETLGLSGIDVALAQGGIREDVGRFFEDTGVCGLSKPVVPVPSTPLPKGPDKRQEGQQVSGAGMQP</sequence>
<evidence type="ECO:0000313" key="3">
    <source>
        <dbReference type="Proteomes" id="UP001281614"/>
    </source>
</evidence>
<keyword evidence="3" id="KW-1185">Reference proteome</keyword>
<evidence type="ECO:0000256" key="1">
    <source>
        <dbReference type="SAM" id="MobiDB-lite"/>
    </source>
</evidence>
<accession>A0AAD9YRB9</accession>
<name>A0AAD9YRB9_COLKA</name>
<evidence type="ECO:0000313" key="2">
    <source>
        <dbReference type="EMBL" id="KAK2774405.1"/>
    </source>
</evidence>
<feature type="compositionally biased region" description="Pro residues" evidence="1">
    <location>
        <begin position="108"/>
        <end position="117"/>
    </location>
</feature>
<reference evidence="2" key="1">
    <citation type="submission" date="2023-02" db="EMBL/GenBank/DDBJ databases">
        <title>Colletotrichum kahawae CIFC_Que2 genome sequencing and assembly.</title>
        <authorList>
            <person name="Baroncelli R."/>
        </authorList>
    </citation>
    <scope>NUCLEOTIDE SEQUENCE</scope>
    <source>
        <strain evidence="2">CIFC_Que2</strain>
    </source>
</reference>
<proteinExistence type="predicted"/>
<dbReference type="Proteomes" id="UP001281614">
    <property type="component" value="Unassembled WGS sequence"/>
</dbReference>
<organism evidence="2 3">
    <name type="scientific">Colletotrichum kahawae</name>
    <name type="common">Coffee berry disease fungus</name>
    <dbReference type="NCBI Taxonomy" id="34407"/>
    <lineage>
        <taxon>Eukaryota</taxon>
        <taxon>Fungi</taxon>
        <taxon>Dikarya</taxon>
        <taxon>Ascomycota</taxon>
        <taxon>Pezizomycotina</taxon>
        <taxon>Sordariomycetes</taxon>
        <taxon>Hypocreomycetidae</taxon>
        <taxon>Glomerellales</taxon>
        <taxon>Glomerellaceae</taxon>
        <taxon>Colletotrichum</taxon>
        <taxon>Colletotrichum gloeosporioides species complex</taxon>
    </lineage>
</organism>
<protein>
    <submittedName>
        <fullName evidence="2">Uncharacterized protein</fullName>
    </submittedName>
</protein>
<comment type="caution">
    <text evidence="2">The sequence shown here is derived from an EMBL/GenBank/DDBJ whole genome shotgun (WGS) entry which is preliminary data.</text>
</comment>
<gene>
    <name evidence="2" type="ORF">CKAH01_03638</name>
</gene>
<dbReference type="AlphaFoldDB" id="A0AAD9YRB9"/>